<comment type="subcellular location">
    <subcellularLocation>
        <location evidence="1">Cell membrane</location>
        <topology evidence="1">Multi-pass membrane protein</topology>
    </subcellularLocation>
</comment>
<sequence>MPTFQSGTGELMADRIVRIVILLVAIAAGVEAAYAANAAPFQLSAQPGANGLDLTWRIASGDYLYRDKIVVTTADGARVAVQTPPGELKDDPNFGMTEIYHRSVTATVPADAVKSASRLMVTYQGCAERGICYPPMTASVDPGTYQVSAADGETPGEGPARPSDLPIIPQLAEPAGAPASVAASVLPSMTQGWLPLLLAFAGFGLLLALTPCVLPMIPIVAGMLTRSGPGISPARGFALAAIYTLAMASAYAALGVAAAWSGQNLQGALQAPLALAVMASIYVALALSSFGLFELPLPAGFGGNLAGRLNGRAGPLLGAAALGFTSALIVGPCVTPPLAAALLYVAQTGDAPRGAAALFALGLGMGFPLILVGLFGAGVLPRSGPWLVTIRKLFGFVFLGLAVALISRVLPGVVALLLWAGIAFGLAAFLGAFDQLDRLGGTLRRAGKAAGLAVFVYGATLIVGAAGGSDDPLRPLAVFGADPTPATAIVARTVTSMPALDQAISDARARGKPIMIDFTAEWCTSCKTMDRNVFGDPAVRQRLKDVALIRADVTKTNADTAALMKRFDVVGPPTVVFLDQRDGSEIPSARTIGEVSADAFFQTLQRVGSSS</sequence>
<keyword evidence="3 8" id="KW-0812">Transmembrane</keyword>
<evidence type="ECO:0000256" key="6">
    <source>
        <dbReference type="ARBA" id="ARBA00023136"/>
    </source>
</evidence>
<gene>
    <name evidence="10" type="ORF">SAMN05444123_101154</name>
</gene>
<dbReference type="Pfam" id="PF11412">
    <property type="entry name" value="DsbD_N"/>
    <property type="match status" value="1"/>
</dbReference>
<evidence type="ECO:0000313" key="10">
    <source>
        <dbReference type="EMBL" id="SEO06720.1"/>
    </source>
</evidence>
<accession>A0A1H8LNL3</accession>
<name>A0A1H8LNL3_9BRAD</name>
<dbReference type="InterPro" id="IPR035671">
    <property type="entry name" value="DsbD_gamma"/>
</dbReference>
<evidence type="ECO:0000256" key="5">
    <source>
        <dbReference type="ARBA" id="ARBA00022989"/>
    </source>
</evidence>
<dbReference type="InterPro" id="IPR036929">
    <property type="entry name" value="DsbDN_sf"/>
</dbReference>
<feature type="transmembrane region" description="Helical" evidence="8">
    <location>
        <begin position="393"/>
        <end position="410"/>
    </location>
</feature>
<reference evidence="11" key="1">
    <citation type="submission" date="2016-10" db="EMBL/GenBank/DDBJ databases">
        <authorList>
            <person name="Varghese N."/>
            <person name="Submissions S."/>
        </authorList>
    </citation>
    <scope>NUCLEOTIDE SEQUENCE [LARGE SCALE GENOMIC DNA]</scope>
    <source>
        <strain evidence="11">DSM 123</strain>
    </source>
</reference>
<dbReference type="GO" id="GO:0045454">
    <property type="term" value="P:cell redox homeostasis"/>
    <property type="evidence" value="ECO:0007669"/>
    <property type="project" value="TreeGrafter"/>
</dbReference>
<dbReference type="SUPFAM" id="SSF74863">
    <property type="entry name" value="Thiol:disulfide interchange protein DsbD, N-terminal domain (DsbD-alpha)"/>
    <property type="match status" value="1"/>
</dbReference>
<keyword evidence="11" id="KW-1185">Reference proteome</keyword>
<dbReference type="PROSITE" id="PS00194">
    <property type="entry name" value="THIOREDOXIN_1"/>
    <property type="match status" value="1"/>
</dbReference>
<dbReference type="Gene3D" id="3.40.30.10">
    <property type="entry name" value="Glutaredoxin"/>
    <property type="match status" value="1"/>
</dbReference>
<feature type="transmembrane region" description="Helical" evidence="8">
    <location>
        <begin position="416"/>
        <end position="434"/>
    </location>
</feature>
<dbReference type="CDD" id="cd02953">
    <property type="entry name" value="DsbDgamma"/>
    <property type="match status" value="1"/>
</dbReference>
<feature type="transmembrane region" description="Helical" evidence="8">
    <location>
        <begin position="273"/>
        <end position="295"/>
    </location>
</feature>
<evidence type="ECO:0000256" key="7">
    <source>
        <dbReference type="ARBA" id="ARBA00023284"/>
    </source>
</evidence>
<dbReference type="EMBL" id="FODT01000001">
    <property type="protein sequence ID" value="SEO06720.1"/>
    <property type="molecule type" value="Genomic_DNA"/>
</dbReference>
<evidence type="ECO:0000259" key="9">
    <source>
        <dbReference type="PROSITE" id="PS51352"/>
    </source>
</evidence>
<dbReference type="GO" id="GO:0005886">
    <property type="term" value="C:plasma membrane"/>
    <property type="evidence" value="ECO:0007669"/>
    <property type="project" value="UniProtKB-SubCell"/>
</dbReference>
<keyword evidence="2" id="KW-1003">Cell membrane</keyword>
<dbReference type="Pfam" id="PF13899">
    <property type="entry name" value="Thioredoxin_7"/>
    <property type="match status" value="1"/>
</dbReference>
<organism evidence="10 11">
    <name type="scientific">Rhodopseudomonas pseudopalustris</name>
    <dbReference type="NCBI Taxonomy" id="1513892"/>
    <lineage>
        <taxon>Bacteria</taxon>
        <taxon>Pseudomonadati</taxon>
        <taxon>Pseudomonadota</taxon>
        <taxon>Alphaproteobacteria</taxon>
        <taxon>Hyphomicrobiales</taxon>
        <taxon>Nitrobacteraceae</taxon>
        <taxon>Rhodopseudomonas</taxon>
    </lineage>
</organism>
<dbReference type="PANTHER" id="PTHR32234">
    <property type="entry name" value="THIOL:DISULFIDE INTERCHANGE PROTEIN DSBD"/>
    <property type="match status" value="1"/>
</dbReference>
<evidence type="ECO:0000256" key="8">
    <source>
        <dbReference type="SAM" id="Phobius"/>
    </source>
</evidence>
<dbReference type="Proteomes" id="UP000199615">
    <property type="component" value="Unassembled WGS sequence"/>
</dbReference>
<feature type="transmembrane region" description="Helical" evidence="8">
    <location>
        <begin position="357"/>
        <end position="381"/>
    </location>
</feature>
<evidence type="ECO:0000313" key="11">
    <source>
        <dbReference type="Proteomes" id="UP000199615"/>
    </source>
</evidence>
<dbReference type="InterPro" id="IPR003834">
    <property type="entry name" value="Cyt_c_assmbl_TM_dom"/>
</dbReference>
<keyword evidence="4" id="KW-0201">Cytochrome c-type biogenesis</keyword>
<feature type="transmembrane region" description="Helical" evidence="8">
    <location>
        <begin position="446"/>
        <end position="466"/>
    </location>
</feature>
<evidence type="ECO:0000256" key="2">
    <source>
        <dbReference type="ARBA" id="ARBA00022475"/>
    </source>
</evidence>
<feature type="transmembrane region" description="Helical" evidence="8">
    <location>
        <begin position="236"/>
        <end position="261"/>
    </location>
</feature>
<proteinExistence type="predicted"/>
<keyword evidence="7" id="KW-0676">Redox-active center</keyword>
<dbReference type="PROSITE" id="PS51352">
    <property type="entry name" value="THIOREDOXIN_2"/>
    <property type="match status" value="1"/>
</dbReference>
<feature type="transmembrane region" description="Helical" evidence="8">
    <location>
        <begin position="193"/>
        <end position="224"/>
    </location>
</feature>
<feature type="transmembrane region" description="Helical" evidence="8">
    <location>
        <begin position="316"/>
        <end position="345"/>
    </location>
</feature>
<dbReference type="InterPro" id="IPR013766">
    <property type="entry name" value="Thioredoxin_domain"/>
</dbReference>
<dbReference type="NCBIfam" id="NF001419">
    <property type="entry name" value="PRK00293.1"/>
    <property type="match status" value="1"/>
</dbReference>
<dbReference type="Pfam" id="PF02683">
    <property type="entry name" value="DsbD_TM"/>
    <property type="match status" value="1"/>
</dbReference>
<dbReference type="SUPFAM" id="SSF52833">
    <property type="entry name" value="Thioredoxin-like"/>
    <property type="match status" value="1"/>
</dbReference>
<keyword evidence="6 8" id="KW-0472">Membrane</keyword>
<feature type="domain" description="Thioredoxin" evidence="9">
    <location>
        <begin position="485"/>
        <end position="609"/>
    </location>
</feature>
<dbReference type="PANTHER" id="PTHR32234:SF0">
    <property type="entry name" value="THIOL:DISULFIDE INTERCHANGE PROTEIN DSBD"/>
    <property type="match status" value="1"/>
</dbReference>
<evidence type="ECO:0000256" key="4">
    <source>
        <dbReference type="ARBA" id="ARBA00022748"/>
    </source>
</evidence>
<keyword evidence="5 8" id="KW-1133">Transmembrane helix</keyword>
<dbReference type="AlphaFoldDB" id="A0A1H8LNL3"/>
<evidence type="ECO:0000256" key="3">
    <source>
        <dbReference type="ARBA" id="ARBA00022692"/>
    </source>
</evidence>
<dbReference type="GO" id="GO:0017004">
    <property type="term" value="P:cytochrome complex assembly"/>
    <property type="evidence" value="ECO:0007669"/>
    <property type="project" value="UniProtKB-KW"/>
</dbReference>
<dbReference type="InterPro" id="IPR028250">
    <property type="entry name" value="DsbDN"/>
</dbReference>
<dbReference type="InterPro" id="IPR017937">
    <property type="entry name" value="Thioredoxin_CS"/>
</dbReference>
<dbReference type="GO" id="GO:0015035">
    <property type="term" value="F:protein-disulfide reductase activity"/>
    <property type="evidence" value="ECO:0007669"/>
    <property type="project" value="TreeGrafter"/>
</dbReference>
<dbReference type="Gene3D" id="2.60.40.1250">
    <property type="entry name" value="Thiol:disulfide interchange protein DsbD, N-terminal domain"/>
    <property type="match status" value="1"/>
</dbReference>
<protein>
    <submittedName>
        <fullName evidence="10">Thiol:disulfide interchange protein DsbD</fullName>
    </submittedName>
</protein>
<dbReference type="InterPro" id="IPR036249">
    <property type="entry name" value="Thioredoxin-like_sf"/>
</dbReference>
<evidence type="ECO:0000256" key="1">
    <source>
        <dbReference type="ARBA" id="ARBA00004651"/>
    </source>
</evidence>